<protein>
    <submittedName>
        <fullName evidence="1">Uncharacterized protein</fullName>
    </submittedName>
</protein>
<proteinExistence type="predicted"/>
<accession>X1FJ37</accession>
<reference evidence="1" key="1">
    <citation type="journal article" date="2014" name="Front. Microbiol.">
        <title>High frequency of phylogenetically diverse reductive dehalogenase-homologous genes in deep subseafloor sedimentary metagenomes.</title>
        <authorList>
            <person name="Kawai M."/>
            <person name="Futagami T."/>
            <person name="Toyoda A."/>
            <person name="Takaki Y."/>
            <person name="Nishi S."/>
            <person name="Hori S."/>
            <person name="Arai W."/>
            <person name="Tsubouchi T."/>
            <person name="Morono Y."/>
            <person name="Uchiyama I."/>
            <person name="Ito T."/>
            <person name="Fujiyama A."/>
            <person name="Inagaki F."/>
            <person name="Takami H."/>
        </authorList>
    </citation>
    <scope>NUCLEOTIDE SEQUENCE</scope>
    <source>
        <strain evidence="1">Expedition CK06-06</strain>
    </source>
</reference>
<gene>
    <name evidence="1" type="ORF">S01H4_67217</name>
</gene>
<organism evidence="1">
    <name type="scientific">marine sediment metagenome</name>
    <dbReference type="NCBI Taxonomy" id="412755"/>
    <lineage>
        <taxon>unclassified sequences</taxon>
        <taxon>metagenomes</taxon>
        <taxon>ecological metagenomes</taxon>
    </lineage>
</organism>
<feature type="non-terminal residue" evidence="1">
    <location>
        <position position="41"/>
    </location>
</feature>
<comment type="caution">
    <text evidence="1">The sequence shown here is derived from an EMBL/GenBank/DDBJ whole genome shotgun (WGS) entry which is preliminary data.</text>
</comment>
<feature type="non-terminal residue" evidence="1">
    <location>
        <position position="1"/>
    </location>
</feature>
<name>X1FJ37_9ZZZZ</name>
<evidence type="ECO:0000313" key="1">
    <source>
        <dbReference type="EMBL" id="GAH20803.1"/>
    </source>
</evidence>
<dbReference type="AlphaFoldDB" id="X1FJ37"/>
<sequence length="41" mass="4601">RVSFASESDPETLDIENFQFRGLHPNVFLGTASDRYAGWLG</sequence>
<dbReference type="EMBL" id="BART01042137">
    <property type="protein sequence ID" value="GAH20803.1"/>
    <property type="molecule type" value="Genomic_DNA"/>
</dbReference>